<comment type="caution">
    <text evidence="1">The sequence shown here is derived from an EMBL/GenBank/DDBJ whole genome shotgun (WGS) entry which is preliminary data.</text>
</comment>
<accession>A0AAW0DLU2</accession>
<protein>
    <submittedName>
        <fullName evidence="1">Uncharacterized protein</fullName>
    </submittedName>
</protein>
<organism evidence="1 2">
    <name type="scientific">Favolaschia claudopus</name>
    <dbReference type="NCBI Taxonomy" id="2862362"/>
    <lineage>
        <taxon>Eukaryota</taxon>
        <taxon>Fungi</taxon>
        <taxon>Dikarya</taxon>
        <taxon>Basidiomycota</taxon>
        <taxon>Agaricomycotina</taxon>
        <taxon>Agaricomycetes</taxon>
        <taxon>Agaricomycetidae</taxon>
        <taxon>Agaricales</taxon>
        <taxon>Marasmiineae</taxon>
        <taxon>Mycenaceae</taxon>
        <taxon>Favolaschia</taxon>
    </lineage>
</organism>
<dbReference type="AlphaFoldDB" id="A0AAW0DLU2"/>
<gene>
    <name evidence="1" type="ORF">R3P38DRAFT_2603246</name>
</gene>
<dbReference type="Proteomes" id="UP001362999">
    <property type="component" value="Unassembled WGS sequence"/>
</dbReference>
<sequence>MSDIEPFFPPELEQAIFERAAESAPESIPVLLLVCLRVYHWIEPMRFRTITASGIRSTLPGLALLCYDDDLPQDFPSRLAEALSPAAYHKPKSPDFLHRHVRNLCTDEINISALLLSLGTGVTNLYFNGSWRQLPVAPPILPLLFALKLRRLSMPLQILVDNLSSPGHPKFFSTITHFQALDRGVPSAKATHWPSFLAAHFPALTHVSFTSETVSFSRAYEVREGMQNLYTEVLRRCTILQVLVHFVVIGLDTMELPVSAFPDVDDVRAVLMIGEGCLEADWVKDVRGSTDVWTRAETVIEKRRLDLSRIRNHPYSVC</sequence>
<proteinExistence type="predicted"/>
<evidence type="ECO:0000313" key="1">
    <source>
        <dbReference type="EMBL" id="KAK7052038.1"/>
    </source>
</evidence>
<reference evidence="1 2" key="1">
    <citation type="journal article" date="2024" name="J Genomics">
        <title>Draft genome sequencing and assembly of Favolaschia claudopus CIRM-BRFM 2984 isolated from oak limbs.</title>
        <authorList>
            <person name="Navarro D."/>
            <person name="Drula E."/>
            <person name="Chaduli D."/>
            <person name="Cazenave R."/>
            <person name="Ahrendt S."/>
            <person name="Wang J."/>
            <person name="Lipzen A."/>
            <person name="Daum C."/>
            <person name="Barry K."/>
            <person name="Grigoriev I.V."/>
            <person name="Favel A."/>
            <person name="Rosso M.N."/>
            <person name="Martin F."/>
        </authorList>
    </citation>
    <scope>NUCLEOTIDE SEQUENCE [LARGE SCALE GENOMIC DNA]</scope>
    <source>
        <strain evidence="1 2">CIRM-BRFM 2984</strain>
    </source>
</reference>
<evidence type="ECO:0000313" key="2">
    <source>
        <dbReference type="Proteomes" id="UP001362999"/>
    </source>
</evidence>
<name>A0AAW0DLU2_9AGAR</name>
<dbReference type="EMBL" id="JAWWNJ010000007">
    <property type="protein sequence ID" value="KAK7052038.1"/>
    <property type="molecule type" value="Genomic_DNA"/>
</dbReference>
<keyword evidence="2" id="KW-1185">Reference proteome</keyword>